<reference evidence="2 3" key="1">
    <citation type="submission" date="2018-08" db="EMBL/GenBank/DDBJ databases">
        <title>Draft genome of the lignicolous fungus Coniochaeta pulveracea.</title>
        <authorList>
            <person name="Borstlap C.J."/>
            <person name="De Witt R.N."/>
            <person name="Botha A."/>
            <person name="Volschenk H."/>
        </authorList>
    </citation>
    <scope>NUCLEOTIDE SEQUENCE [LARGE SCALE GENOMIC DNA]</scope>
    <source>
        <strain evidence="2 3">CAB683</strain>
    </source>
</reference>
<dbReference type="AlphaFoldDB" id="A0A420YIS1"/>
<protein>
    <recommendedName>
        <fullName evidence="4">Short chain dehydrogenase</fullName>
    </recommendedName>
</protein>
<accession>A0A420YIS1</accession>
<dbReference type="GO" id="GO:0016616">
    <property type="term" value="F:oxidoreductase activity, acting on the CH-OH group of donors, NAD or NADP as acceptor"/>
    <property type="evidence" value="ECO:0007669"/>
    <property type="project" value="TreeGrafter"/>
</dbReference>
<dbReference type="Proteomes" id="UP000275385">
    <property type="component" value="Unassembled WGS sequence"/>
</dbReference>
<dbReference type="OrthoDB" id="7289984at2759"/>
<sequence length="272" mass="29048">MSVYVITGVSKGIGFEFLKQLSEEKENLVIGLVRDKAGTEKKVATELGDRSNVHILHGDLTDYASLKQAAADTAAIVGDRGVDYLVANGALVSYLDGFLPIGELKDNVEQLESVSSELWQTNVVGNIHLFHLFLPLILKGKVKKVISITTGLADLDLTNEGDVDFGALYAASKAALNIIVAKFSAQYKKEGVLFLSISPGVVDTGKAANAPPEVLEGIKRIMGQIAATAPGWTGPITPEESVRHVRATWEKASIEGGFGGAFVSHFGNKQWV</sequence>
<evidence type="ECO:0000256" key="1">
    <source>
        <dbReference type="ARBA" id="ARBA00022857"/>
    </source>
</evidence>
<dbReference type="PRINTS" id="PR00081">
    <property type="entry name" value="GDHRDH"/>
</dbReference>
<keyword evidence="3" id="KW-1185">Reference proteome</keyword>
<dbReference type="InterPro" id="IPR020904">
    <property type="entry name" value="Sc_DH/Rdtase_CS"/>
</dbReference>
<name>A0A420YIS1_9PEZI</name>
<evidence type="ECO:0008006" key="4">
    <source>
        <dbReference type="Google" id="ProtNLM"/>
    </source>
</evidence>
<dbReference type="CDD" id="cd05325">
    <property type="entry name" value="carb_red_sniffer_like_SDR_c"/>
    <property type="match status" value="1"/>
</dbReference>
<keyword evidence="1" id="KW-0521">NADP</keyword>
<dbReference type="EMBL" id="QVQW01000007">
    <property type="protein sequence ID" value="RKU47760.1"/>
    <property type="molecule type" value="Genomic_DNA"/>
</dbReference>
<dbReference type="SUPFAM" id="SSF51735">
    <property type="entry name" value="NAD(P)-binding Rossmann-fold domains"/>
    <property type="match status" value="1"/>
</dbReference>
<gene>
    <name evidence="2" type="ORF">DL546_005275</name>
</gene>
<proteinExistence type="predicted"/>
<dbReference type="PANTHER" id="PTHR45458:SF3">
    <property type="entry name" value="CHAIN DEHYDROGENASE (ATSC), PUTATIVE-RELATED"/>
    <property type="match status" value="1"/>
</dbReference>
<comment type="caution">
    <text evidence="2">The sequence shown here is derived from an EMBL/GenBank/DDBJ whole genome shotgun (WGS) entry which is preliminary data.</text>
</comment>
<organism evidence="2 3">
    <name type="scientific">Coniochaeta pulveracea</name>
    <dbReference type="NCBI Taxonomy" id="177199"/>
    <lineage>
        <taxon>Eukaryota</taxon>
        <taxon>Fungi</taxon>
        <taxon>Dikarya</taxon>
        <taxon>Ascomycota</taxon>
        <taxon>Pezizomycotina</taxon>
        <taxon>Sordariomycetes</taxon>
        <taxon>Sordariomycetidae</taxon>
        <taxon>Coniochaetales</taxon>
        <taxon>Coniochaetaceae</taxon>
        <taxon>Coniochaeta</taxon>
    </lineage>
</organism>
<dbReference type="InterPro" id="IPR002347">
    <property type="entry name" value="SDR_fam"/>
</dbReference>
<dbReference type="InterPro" id="IPR052184">
    <property type="entry name" value="SDR_enzymes"/>
</dbReference>
<evidence type="ECO:0000313" key="2">
    <source>
        <dbReference type="EMBL" id="RKU47760.1"/>
    </source>
</evidence>
<evidence type="ECO:0000313" key="3">
    <source>
        <dbReference type="Proteomes" id="UP000275385"/>
    </source>
</evidence>
<dbReference type="PROSITE" id="PS00061">
    <property type="entry name" value="ADH_SHORT"/>
    <property type="match status" value="1"/>
</dbReference>
<dbReference type="InterPro" id="IPR036291">
    <property type="entry name" value="NAD(P)-bd_dom_sf"/>
</dbReference>
<dbReference type="Pfam" id="PF00106">
    <property type="entry name" value="adh_short"/>
    <property type="match status" value="1"/>
</dbReference>
<dbReference type="PANTHER" id="PTHR45458">
    <property type="entry name" value="SHORT-CHAIN DEHYDROGENASE/REDUCTASE SDR"/>
    <property type="match status" value="1"/>
</dbReference>
<dbReference type="Gene3D" id="3.40.50.720">
    <property type="entry name" value="NAD(P)-binding Rossmann-like Domain"/>
    <property type="match status" value="1"/>
</dbReference>